<feature type="compositionally biased region" description="Low complexity" evidence="2">
    <location>
        <begin position="151"/>
        <end position="163"/>
    </location>
</feature>
<feature type="compositionally biased region" description="Pro residues" evidence="2">
    <location>
        <begin position="227"/>
        <end position="239"/>
    </location>
</feature>
<dbReference type="Proteomes" id="UP001500575">
    <property type="component" value="Unassembled WGS sequence"/>
</dbReference>
<dbReference type="InterPro" id="IPR008984">
    <property type="entry name" value="SMAD_FHA_dom_sf"/>
</dbReference>
<feature type="region of interest" description="Disordered" evidence="2">
    <location>
        <begin position="325"/>
        <end position="344"/>
    </location>
</feature>
<proteinExistence type="predicted"/>
<evidence type="ECO:0000259" key="3">
    <source>
        <dbReference type="PROSITE" id="PS50006"/>
    </source>
</evidence>
<protein>
    <recommendedName>
        <fullName evidence="3">FHA domain-containing protein</fullName>
    </recommendedName>
</protein>
<reference evidence="4 5" key="1">
    <citation type="journal article" date="2019" name="Int. J. Syst. Evol. Microbiol.">
        <title>The Global Catalogue of Microorganisms (GCM) 10K type strain sequencing project: providing services to taxonomists for standard genome sequencing and annotation.</title>
        <authorList>
            <consortium name="The Broad Institute Genomics Platform"/>
            <consortium name="The Broad Institute Genome Sequencing Center for Infectious Disease"/>
            <person name="Wu L."/>
            <person name="Ma J."/>
        </authorList>
    </citation>
    <scope>NUCLEOTIDE SEQUENCE [LARGE SCALE GENOMIC DNA]</scope>
    <source>
        <strain evidence="4 5">JCM 16021</strain>
    </source>
</reference>
<accession>A0ABN2YI62</accession>
<dbReference type="EMBL" id="BAAAQQ010000012">
    <property type="protein sequence ID" value="GAA2127809.1"/>
    <property type="molecule type" value="Genomic_DNA"/>
</dbReference>
<evidence type="ECO:0000313" key="4">
    <source>
        <dbReference type="EMBL" id="GAA2127809.1"/>
    </source>
</evidence>
<feature type="domain" description="FHA" evidence="3">
    <location>
        <begin position="301"/>
        <end position="361"/>
    </location>
</feature>
<dbReference type="Gene3D" id="2.60.200.20">
    <property type="match status" value="1"/>
</dbReference>
<dbReference type="PROSITE" id="PS50006">
    <property type="entry name" value="FHA_DOMAIN"/>
    <property type="match status" value="1"/>
</dbReference>
<gene>
    <name evidence="4" type="ORF">GCM10009843_27640</name>
</gene>
<keyword evidence="1" id="KW-0597">Phosphoprotein</keyword>
<dbReference type="InterPro" id="IPR000253">
    <property type="entry name" value="FHA_dom"/>
</dbReference>
<dbReference type="Pfam" id="PF00498">
    <property type="entry name" value="FHA"/>
    <property type="match status" value="1"/>
</dbReference>
<feature type="compositionally biased region" description="Acidic residues" evidence="2">
    <location>
        <begin position="191"/>
        <end position="202"/>
    </location>
</feature>
<dbReference type="SUPFAM" id="SSF49879">
    <property type="entry name" value="SMAD/FHA domain"/>
    <property type="match status" value="1"/>
</dbReference>
<keyword evidence="5" id="KW-1185">Reference proteome</keyword>
<evidence type="ECO:0000313" key="5">
    <source>
        <dbReference type="Proteomes" id="UP001500575"/>
    </source>
</evidence>
<evidence type="ECO:0000256" key="2">
    <source>
        <dbReference type="SAM" id="MobiDB-lite"/>
    </source>
</evidence>
<feature type="region of interest" description="Disordered" evidence="2">
    <location>
        <begin position="151"/>
        <end position="278"/>
    </location>
</feature>
<name>A0ABN2YI62_9ACTN</name>
<organism evidence="4 5">
    <name type="scientific">Nocardioides bigeumensis</name>
    <dbReference type="NCBI Taxonomy" id="433657"/>
    <lineage>
        <taxon>Bacteria</taxon>
        <taxon>Bacillati</taxon>
        <taxon>Actinomycetota</taxon>
        <taxon>Actinomycetes</taxon>
        <taxon>Propionibacteriales</taxon>
        <taxon>Nocardioidaceae</taxon>
        <taxon>Nocardioides</taxon>
    </lineage>
</organism>
<evidence type="ECO:0000256" key="1">
    <source>
        <dbReference type="ARBA" id="ARBA00022553"/>
    </source>
</evidence>
<comment type="caution">
    <text evidence="4">The sequence shown here is derived from an EMBL/GenBank/DDBJ whole genome shotgun (WGS) entry which is preliminary data.</text>
</comment>
<dbReference type="RefSeq" id="WP_344304351.1">
    <property type="nucleotide sequence ID" value="NZ_BAAAQQ010000012.1"/>
</dbReference>
<sequence length="398" mass="41237">MSDDARTPRSYRPGSWYGVLGDPAQSAASLLLPPGERARVAALWELVDGGAGFDEVLDALLAGGLSDLEGFVLWSVADDLMQVVVRGPARVVLTTADGEDVLDGASAATWAERRVRGVRSTSVEIEDVDGPDLGVVSGLVRVGRVDEPAYAAAPDEADVAAVPEVEDESTEPADPVASEDVTGLEGSPEPLAEEPEIEEPEIEPLAPPREPRPQPTLRDGLSLAPVAPTPDPLSDPLPDPVHAQPDPDDEQTEQLAPGAWQPTGPALPGIPGQPQAPAVTSRPVARLVLSNGATVEVDRAVLVGRSPEARRFGAAEQPRLVTVPSPHQEISSTHLEVRPGSGADHGSAVVTDLGSTNGTVLVQPGLPPESLQPGIAVQLIPGAIIDLGDGVTIQVTNV</sequence>